<feature type="region of interest" description="Disordered" evidence="1">
    <location>
        <begin position="977"/>
        <end position="999"/>
    </location>
</feature>
<proteinExistence type="predicted"/>
<dbReference type="Proteomes" id="UP000538507">
    <property type="component" value="Unassembled WGS sequence"/>
</dbReference>
<feature type="region of interest" description="Disordered" evidence="1">
    <location>
        <begin position="428"/>
        <end position="476"/>
    </location>
</feature>
<reference evidence="2 3" key="1">
    <citation type="submission" date="2020-08" db="EMBL/GenBank/DDBJ databases">
        <title>Genomic Encyclopedia of Type Strains, Phase IV (KMG-V): Genome sequencing to study the core and pangenomes of soil and plant-associated prokaryotes.</title>
        <authorList>
            <person name="Whitman W."/>
        </authorList>
    </citation>
    <scope>NUCLEOTIDE SEQUENCE [LARGE SCALE GENOMIC DNA]</scope>
    <source>
        <strain evidence="2 3">SEMIA 415</strain>
    </source>
</reference>
<dbReference type="RefSeq" id="WP_183609909.1">
    <property type="nucleotide sequence ID" value="NZ_JACHAZ010000009.1"/>
</dbReference>
<sequence>MGLGTDARPVGWQDIINPQITRRGLLGGLGAAPLLLYASKSHAEGESWYDLQFELAEDQRSLTVLEIKVTPAGKPNADANAASPDTRVVACWWNIPALAFGPAAYFDMEEPAAGDIGKVGPAPARTVYARNVDYGLRFAKGDKSTVKAGSSKPGFIGFRFQRPGTRWTIEYITDLWVLTKGGVDSIRASRPAEFHAFMDPDPDPGTRPLPFEDVVHSRVGSTLDIMFAGQVGVRPGSSGYLRVTLDRNLVWTVKRVGDNAVSALDGRLDISEFNFAWRRANPEAAPTDAARSGSTEAIYFSGQAGPNDVKLTGSAGVLEIGRSDGHQVRLRPGDLCTVNLDVITGPASSLPRQMQVVSALSIGEGVLQVRNGTRTLTDGLAGRNLVFAQTDTPQTNLPRVRRTVLWGQASGTGPLVGKPDAKHLKWQEKGDVPSPVGLLGIGAPQSTTRRRQTEGEGADSSNEALPPETTPAKDKPEAAPLEVTITGPQACKPIASVDATGDHLARFFQAVNGDRGGVPDATLYVLHDRPYGNTDASAIRRIHFDVSLFSTNAALPDTSFSRLTFRSSDLRLVYEDGAPIAELKGGEDPRPIAGSFVWLGPMSPGERRASFDLSDATLTCGRDYDLMKLCLRFRDLLLEYKPEPRIVPARDDARVHIGDDGAVHDTRPIIVAELSPQHLMEAAIFRPEAPPLPDVDLDKPANAGDQWWTRENILAALANEADREKRKNLRLTIQGLKIQQEGKTKSGKPQPFKAMAEAFAQKAKTLPSDQQIYIGPFAIDADGMGVARVLITQIGPAAVEAEVDDLLARVNVHAHPAGPLSKLGKLAPVKPDPTSPAVAGNATPDYRGSALRNEAVFESLEPLYGVFRTFWRDTIVTYLALVQHNVPSKEIFDRIGFIMPAEADPARYPEFGEFLIENNRFVGYDEGKLAMLVALMVNRFAKFALGLDAIPDLVGARLSGKSRLAFRIDCDPPQTATAYEAGTMSSSDDGPSRTGPGISRFKPIPFTFEGLTDWSRFEPAVTKRARKLFESLPSGLLPRPGSRSANPSDHAMMRFQGFSEGPITGASRMAEVRASLKSERVADLSGRGEAPFPGEPLDLETAIEIPARLILSTAQDAVWRTNRRMPPEVTSSVNDSPVAPVDGEPIGLEEGAGLAGQIETVSVQPRDLWSVRLETDFLKPDLRAVSSPDLRPSALIGPREPGTARFPGEGAPPRGPYAPWFIGPEQLESGTVAAQTLADELKDPDLCLAPKAPSKYRLIRWLCERAGFRQSLPVEDYTLFRTSLDAFDRHQLVLLTSTYGLPVIGKRKASAGSDEDADRAGGLVTDSGQIEPGEAFSLLDATDDQALHKPVSFKVKALSLTALGGSFLHETSFKPSAGANDFRGRKIFEGFSIDTLQQDIVLGRDIRTEVVYKGYCLPLGHQASFIKLTERIFLRTPNSGIKAMLRQRMFLRISEPEKLYGALAQPHAGRMWCAKRVRLLADKTPDILDPSIPLGPLSEQNPESLNGRIFLGDGPGLAFWPRTDITANGLHRFEVTFDGTPTSLPMIFVDNIAATTGESLKRAVDHYNGKLAPDATPGLQDILLRNRTLAVGGGKIDFAPNSKAGEAQFETEEILVRAHGRTRVVEADSWTGELEGIDNFVTSGVLEGAGQPPFYPAMQKAKIRLGPVERLSGGTPSAVEVQYDGHYVLYGFDKDSVARGLEPAKGANANPQEVFLNLRSVLNFGMGGNGDRAGGIARPESNIVAISRSKGPLGGDETTWWSTGRQNKAPDVNKVEQVNGKPIDAKLDTAMGSTTLVSLAHYFNKEVPRPALTPLKEDRQPAFAPKTPDAANLEILNQVQSFFSLDAKLLGTVKLKDLMTLLDLKLDSIPVLKEGLEYGTAALRNANSQLDGLSNDVRERVLAPLRDVIRQLRAEWNALDQSLRNKKVEVPIPGAGSKSTALSLADIYPEVNQGLSSVEKALDEALAAEDATALVPRLAAVHSAARELIRGLSIIASNPVERLEDAVIGSLQARILEVTDAIAQLQPLVASLEQLATDLLDAAATDVAEQAADWIYGKMAGAVPKSEVDLEASMKFLNLFPLAVVPLDLSVVLKALVADINKDAASLGKAILGSSPPDKGVGPILAEAVRDAARQAIRPTLKNVLLSLLQGQSVEAALMSGVGEYQSQVSSKVKTAIDIAKTAVAAFKTSAADAERRAALGLEAALNRYAEQLLTDTIDWGLKQYPDEIQVLVAGVERASHAFDSVKRVADAVKNAKLQEILNAGGTFAAEVLGIDVDGMAESFRQTVTAPIAASVREARKTLLPDQVVSVKADILLREIEACAPLKLATPQKSTLPLLDVNQKVEASTSLLVGLATALKTIEEVRASLPAVTEAASSSGFEAVSSKLTTFVSNLETFLGVEDSRPGGVSNEIAGLYSDIVDLTVAVTDLDLSFSGDDIDLAKIERIGSLAKQIRFLAKAIADHLTAIVRSTGQFAQQNPEFIAAGMIAGNVVVFASSNGIDLNTIDQTVRTALENARSRADLLEKSLVSALVPVIDLGLASIGTTTAGTAQGIKTLEDQLPLLNGLASKAGLSLDPEVVNLQKRLASIRVQLTTYGNLKVSSIPTDQATLVALFAAPLKEGGHPTLKELSVLDGGVSELHKAAKDLRDLESALLREWRALQKRLEGAPAEMKEAAENAVVTLGLFDKLATGYDQIKVLRNQLLSQAAENTFFAPFARRALIVETLSGLGPAGNGACNVKDPKEQNAVLAECDRLAQEVMVFVDARKLAGLKDDERSKLRQRIVLALRGWSNGQASPLLIVEQAKEMGKDLLRGNVLSAVDLGAFRDQLEDSIAALIPTKVKFSYDFGSTVAEPPSAKDIFQPKQGSEFNIVVRASYDLLTQKSDYSASANLGPFDIYLIGDVADALRLSFGGAAFSVSSGSSARFDVKYEDFEIGKDLEFAQQLQSYLTPKEGNGVFIQPMTRGAGIEVGYGINLGTIGVGVTSFFNVSLNVSAELPFGDDESLFKVSLGRRLSPFGMGVLPFVGSGYFSIYAAADGVRGFEASFEYGGGGAIGFGPLSAQCRISAGVFVRILKVNNKKTTEIYGTFFAGGSASIWVFQFSTSLYVRLGTAEGGAMYGEAIYSFSFSLGIADYDYSITAFKKENSLGSKRAALLPDGGGKTRFATADAPFGIDPITTGSPVEDAPGFTKIKTANQLTDWNGYAAYFDVGLLEGLSP</sequence>
<gene>
    <name evidence="2" type="ORF">GGE16_005383</name>
</gene>
<name>A0AAE2MPE9_RHILE</name>
<feature type="region of interest" description="Disordered" evidence="1">
    <location>
        <begin position="1189"/>
        <end position="1210"/>
    </location>
</feature>
<accession>A0AAE2MPE9</accession>
<organism evidence="2 3">
    <name type="scientific">Rhizobium leguminosarum</name>
    <dbReference type="NCBI Taxonomy" id="384"/>
    <lineage>
        <taxon>Bacteria</taxon>
        <taxon>Pseudomonadati</taxon>
        <taxon>Pseudomonadota</taxon>
        <taxon>Alphaproteobacteria</taxon>
        <taxon>Hyphomicrobiales</taxon>
        <taxon>Rhizobiaceae</taxon>
        <taxon>Rhizobium/Agrobacterium group</taxon>
        <taxon>Rhizobium</taxon>
    </lineage>
</organism>
<evidence type="ECO:0000256" key="1">
    <source>
        <dbReference type="SAM" id="MobiDB-lite"/>
    </source>
</evidence>
<comment type="caution">
    <text evidence="2">The sequence shown here is derived from an EMBL/GenBank/DDBJ whole genome shotgun (WGS) entry which is preliminary data.</text>
</comment>
<evidence type="ECO:0000313" key="2">
    <source>
        <dbReference type="EMBL" id="MBB4293296.1"/>
    </source>
</evidence>
<evidence type="ECO:0000313" key="3">
    <source>
        <dbReference type="Proteomes" id="UP000538507"/>
    </source>
</evidence>
<protein>
    <submittedName>
        <fullName evidence="2">Uncharacterized protein</fullName>
    </submittedName>
</protein>
<dbReference type="EMBL" id="JACIGO010000009">
    <property type="protein sequence ID" value="MBB4293296.1"/>
    <property type="molecule type" value="Genomic_DNA"/>
</dbReference>